<feature type="region of interest" description="Disordered" evidence="1">
    <location>
        <begin position="243"/>
        <end position="266"/>
    </location>
</feature>
<evidence type="ECO:0000313" key="3">
    <source>
        <dbReference type="EMBL" id="NYE42000.1"/>
    </source>
</evidence>
<gene>
    <name evidence="3" type="ORF">HEB29_003011</name>
    <name evidence="2" type="ORF">Sfulv_31840</name>
</gene>
<comment type="caution">
    <text evidence="2">The sequence shown here is derived from an EMBL/GenBank/DDBJ whole genome shotgun (WGS) entry which is preliminary data.</text>
</comment>
<evidence type="ECO:0000256" key="1">
    <source>
        <dbReference type="SAM" id="MobiDB-lite"/>
    </source>
</evidence>
<evidence type="ECO:0000313" key="5">
    <source>
        <dbReference type="Proteomes" id="UP000530403"/>
    </source>
</evidence>
<dbReference type="EMBL" id="BLWC01000001">
    <property type="protein sequence ID" value="GFM98373.1"/>
    <property type="molecule type" value="Genomic_DNA"/>
</dbReference>
<dbReference type="EMBL" id="JACCCF010000001">
    <property type="protein sequence ID" value="NYE42000.1"/>
    <property type="molecule type" value="Genomic_DNA"/>
</dbReference>
<reference evidence="2 4" key="1">
    <citation type="submission" date="2020-05" db="EMBL/GenBank/DDBJ databases">
        <title>Whole genome shotgun sequence of Streptomyces fulvorobeus NBRC 15897.</title>
        <authorList>
            <person name="Komaki H."/>
            <person name="Tamura T."/>
        </authorList>
    </citation>
    <scope>NUCLEOTIDE SEQUENCE [LARGE SCALE GENOMIC DNA]</scope>
    <source>
        <strain evidence="2 4">NBRC 15897</strain>
    </source>
</reference>
<dbReference type="Proteomes" id="UP000498980">
    <property type="component" value="Unassembled WGS sequence"/>
</dbReference>
<sequence length="266" mass="29035">MPTAQFKREADMLAPIAKQAAQLMPGSSNTFFEVQTTSGVPDIVFCDFNKSAVKRRKASGKSFITDLSDMCVTLALKNVDTETVTAPALAERLPWSAKYISSTVLPRLAEHGHVERERRGHWRLVSKFESLARRTCTIEVKIRDWRSGYGQALRHGTSADEAWLVLDCAFGGPASAHEEWFQRAGVGLATLHATEGINRVVAPKARKRAQSVYRELLAERAANLYVEGKVSDSIGLVFGADLTTSTGPDPRRPSGGVLHSGRGAAR</sequence>
<evidence type="ECO:0000313" key="4">
    <source>
        <dbReference type="Proteomes" id="UP000498980"/>
    </source>
</evidence>
<dbReference type="AlphaFoldDB" id="A0A7J0C8Z4"/>
<accession>A0A7J0C8Z4</accession>
<proteinExistence type="predicted"/>
<evidence type="ECO:0000313" key="2">
    <source>
        <dbReference type="EMBL" id="GFM98373.1"/>
    </source>
</evidence>
<dbReference type="Proteomes" id="UP000530403">
    <property type="component" value="Unassembled WGS sequence"/>
</dbReference>
<protein>
    <submittedName>
        <fullName evidence="2">Uncharacterized protein</fullName>
    </submittedName>
</protein>
<organism evidence="2 4">
    <name type="scientific">Streptomyces fulvorobeus</name>
    <dbReference type="NCBI Taxonomy" id="284028"/>
    <lineage>
        <taxon>Bacteria</taxon>
        <taxon>Bacillati</taxon>
        <taxon>Actinomycetota</taxon>
        <taxon>Actinomycetes</taxon>
        <taxon>Kitasatosporales</taxon>
        <taxon>Streptomycetaceae</taxon>
        <taxon>Streptomyces</taxon>
    </lineage>
</organism>
<reference evidence="3 5" key="2">
    <citation type="submission" date="2020-07" db="EMBL/GenBank/DDBJ databases">
        <title>Sequencing the genomes of 1000 actinobacteria strains.</title>
        <authorList>
            <person name="Klenk H.-P."/>
        </authorList>
    </citation>
    <scope>NUCLEOTIDE SEQUENCE [LARGE SCALE GENOMIC DNA]</scope>
    <source>
        <strain evidence="3 5">DSM 41455</strain>
    </source>
</reference>
<name>A0A7J0C8Z4_9ACTN</name>
<keyword evidence="4" id="KW-1185">Reference proteome</keyword>